<keyword evidence="11" id="KW-1185">Reference proteome</keyword>
<dbReference type="InterPro" id="IPR023298">
    <property type="entry name" value="ATPase_P-typ_TM_dom_sf"/>
</dbReference>
<dbReference type="SFLD" id="SFLDG00002">
    <property type="entry name" value="C1.7:_P-type_atpase_like"/>
    <property type="match status" value="1"/>
</dbReference>
<dbReference type="Gene3D" id="1.20.1110.10">
    <property type="entry name" value="Calcium-transporting ATPase, transmembrane domain"/>
    <property type="match status" value="1"/>
</dbReference>
<dbReference type="SUPFAM" id="SSF56784">
    <property type="entry name" value="HAD-like"/>
    <property type="match status" value="1"/>
</dbReference>
<dbReference type="Gene3D" id="3.40.1110.10">
    <property type="entry name" value="Calcium-transporting ATPase, cytoplasmic domain N"/>
    <property type="match status" value="1"/>
</dbReference>
<feature type="transmembrane region" description="Helical" evidence="8">
    <location>
        <begin position="851"/>
        <end position="868"/>
    </location>
</feature>
<evidence type="ECO:0000256" key="6">
    <source>
        <dbReference type="ARBA" id="ARBA00022989"/>
    </source>
</evidence>
<evidence type="ECO:0000313" key="11">
    <source>
        <dbReference type="Proteomes" id="UP000638836"/>
    </source>
</evidence>
<keyword evidence="5" id="KW-1278">Translocase</keyword>
<keyword evidence="2 8" id="KW-0812">Transmembrane</keyword>
<dbReference type="InterPro" id="IPR004014">
    <property type="entry name" value="ATPase_P-typ_cation-transptr_N"/>
</dbReference>
<organism evidence="10 11">
    <name type="scientific">Carnobacterium inhibens</name>
    <dbReference type="NCBI Taxonomy" id="147709"/>
    <lineage>
        <taxon>Bacteria</taxon>
        <taxon>Bacillati</taxon>
        <taxon>Bacillota</taxon>
        <taxon>Bacilli</taxon>
        <taxon>Lactobacillales</taxon>
        <taxon>Carnobacteriaceae</taxon>
        <taxon>Carnobacterium</taxon>
    </lineage>
</organism>
<evidence type="ECO:0000256" key="8">
    <source>
        <dbReference type="SAM" id="Phobius"/>
    </source>
</evidence>
<evidence type="ECO:0000256" key="3">
    <source>
        <dbReference type="ARBA" id="ARBA00022741"/>
    </source>
</evidence>
<evidence type="ECO:0000256" key="1">
    <source>
        <dbReference type="ARBA" id="ARBA00004141"/>
    </source>
</evidence>
<dbReference type="RefSeq" id="WP_187949100.1">
    <property type="nucleotide sequence ID" value="NZ_WNJQ01000009.1"/>
</dbReference>
<protein>
    <submittedName>
        <fullName evidence="10">HAD-IC family P-type ATPase</fullName>
    </submittedName>
</protein>
<dbReference type="SUPFAM" id="SSF81665">
    <property type="entry name" value="Calcium ATPase, transmembrane domain M"/>
    <property type="match status" value="1"/>
</dbReference>
<dbReference type="Pfam" id="PF00122">
    <property type="entry name" value="E1-E2_ATPase"/>
    <property type="match status" value="1"/>
</dbReference>
<dbReference type="InterPro" id="IPR018303">
    <property type="entry name" value="ATPase_P-typ_P_site"/>
</dbReference>
<feature type="transmembrane region" description="Helical" evidence="8">
    <location>
        <begin position="251"/>
        <end position="268"/>
    </location>
</feature>
<feature type="transmembrane region" description="Helical" evidence="8">
    <location>
        <begin position="819"/>
        <end position="839"/>
    </location>
</feature>
<feature type="transmembrane region" description="Helical" evidence="8">
    <location>
        <begin position="781"/>
        <end position="799"/>
    </location>
</feature>
<accession>A0ABR7TDJ4</accession>
<dbReference type="InterPro" id="IPR006068">
    <property type="entry name" value="ATPase_P-typ_cation-transptr_C"/>
</dbReference>
<dbReference type="InterPro" id="IPR044492">
    <property type="entry name" value="P_typ_ATPase_HD_dom"/>
</dbReference>
<feature type="transmembrane region" description="Helical" evidence="8">
    <location>
        <begin position="672"/>
        <end position="692"/>
    </location>
</feature>
<reference evidence="10 11" key="1">
    <citation type="journal article" date="2020" name="Microorganisms">
        <title>New Insight into Antimicrobial Compounds from Food and Marine-Sourced Carnobacterium Species through Phenotype and Genome Analyses.</title>
        <authorList>
            <person name="Begrem S."/>
            <person name="Ivaniuk F."/>
            <person name="Gigout-Chevalier F."/>
            <person name="Kolypczuk L."/>
            <person name="Bonnetot S."/>
            <person name="Leroi F."/>
            <person name="Grovel O."/>
            <person name="Delbarre-Ladrat C."/>
            <person name="Passerini D."/>
        </authorList>
    </citation>
    <scope>NUCLEOTIDE SEQUENCE [LARGE SCALE GENOMIC DNA]</scope>
    <source>
        <strain evidence="10 11">MIP2551</strain>
    </source>
</reference>
<evidence type="ECO:0000313" key="10">
    <source>
        <dbReference type="EMBL" id="MBC9826051.1"/>
    </source>
</evidence>
<dbReference type="Pfam" id="PF13246">
    <property type="entry name" value="Cation_ATPase"/>
    <property type="match status" value="1"/>
</dbReference>
<dbReference type="PROSITE" id="PS00154">
    <property type="entry name" value="ATPASE_E1_E2"/>
    <property type="match status" value="1"/>
</dbReference>
<feature type="transmembrane region" description="Helical" evidence="8">
    <location>
        <begin position="280"/>
        <end position="304"/>
    </location>
</feature>
<dbReference type="InterPro" id="IPR059000">
    <property type="entry name" value="ATPase_P-type_domA"/>
</dbReference>
<keyword evidence="7 8" id="KW-0472">Membrane</keyword>
<proteinExistence type="predicted"/>
<feature type="transmembrane region" description="Helical" evidence="8">
    <location>
        <begin position="59"/>
        <end position="77"/>
    </location>
</feature>
<evidence type="ECO:0000256" key="7">
    <source>
        <dbReference type="ARBA" id="ARBA00023136"/>
    </source>
</evidence>
<dbReference type="Gene3D" id="3.40.50.1000">
    <property type="entry name" value="HAD superfamily/HAD-like"/>
    <property type="match status" value="1"/>
</dbReference>
<keyword evidence="3" id="KW-0547">Nucleotide-binding</keyword>
<comment type="caution">
    <text evidence="10">The sequence shown here is derived from an EMBL/GenBank/DDBJ whole genome shotgun (WGS) entry which is preliminary data.</text>
</comment>
<dbReference type="InterPro" id="IPR023299">
    <property type="entry name" value="ATPase_P-typ_cyto_dom_N"/>
</dbReference>
<feature type="domain" description="Cation-transporting P-type ATPase N-terminal" evidence="9">
    <location>
        <begin position="2"/>
        <end position="76"/>
    </location>
</feature>
<name>A0ABR7TDJ4_9LACT</name>
<dbReference type="PRINTS" id="PR00120">
    <property type="entry name" value="HATPASE"/>
</dbReference>
<gene>
    <name evidence="10" type="ORF">GLO26_09555</name>
</gene>
<evidence type="ECO:0000256" key="4">
    <source>
        <dbReference type="ARBA" id="ARBA00022840"/>
    </source>
</evidence>
<feature type="transmembrane region" description="Helical" evidence="8">
    <location>
        <begin position="698"/>
        <end position="718"/>
    </location>
</feature>
<dbReference type="InterPro" id="IPR023214">
    <property type="entry name" value="HAD_sf"/>
</dbReference>
<evidence type="ECO:0000256" key="2">
    <source>
        <dbReference type="ARBA" id="ARBA00022692"/>
    </source>
</evidence>
<dbReference type="Proteomes" id="UP000638836">
    <property type="component" value="Unassembled WGS sequence"/>
</dbReference>
<feature type="transmembrane region" description="Helical" evidence="8">
    <location>
        <begin position="748"/>
        <end position="769"/>
    </location>
</feature>
<dbReference type="NCBIfam" id="TIGR01494">
    <property type="entry name" value="ATPase_P-type"/>
    <property type="match status" value="2"/>
</dbReference>
<dbReference type="Pfam" id="PF00689">
    <property type="entry name" value="Cation_ATPase_C"/>
    <property type="match status" value="1"/>
</dbReference>
<evidence type="ECO:0000256" key="5">
    <source>
        <dbReference type="ARBA" id="ARBA00022967"/>
    </source>
</evidence>
<dbReference type="PANTHER" id="PTHR42861">
    <property type="entry name" value="CALCIUM-TRANSPORTING ATPASE"/>
    <property type="match status" value="1"/>
</dbReference>
<evidence type="ECO:0000259" key="9">
    <source>
        <dbReference type="SMART" id="SM00831"/>
    </source>
</evidence>
<dbReference type="SUPFAM" id="SSF81653">
    <property type="entry name" value="Calcium ATPase, transduction domain A"/>
    <property type="match status" value="1"/>
</dbReference>
<sequence length="880" mass="95353">MEFRTKKIKSIVNQFNSNSEKGLTSKEVEQHKKQFGANQFDEEESISLLSKVIDQLKDVTVIILILAGIISTYIAITEHPDDFSEPIVIFSIILINVIIAIRQEGKAEKALASLQSLSAPQARVIRNDQEEVIEAADLVPGDILLLEAGDQIPADARLISSSDLQVEESALTGESMPVEKDENAEVEEDSPVGDVFNTVFSGTLVTNGRAKAIVVTTGMDTEMGSVANLLNSTKQGKTPLQSRMDRLGKQVSVLALVAGIIIFTLSFFQGEAFITSLMTAVSLAVAAVPETLPVIVTISLAYGVQNMVDRNAIIRTIPSVETLGSASVIASDKTGTLTQNQMTIQKLWAFPHKPIEVKNEFGEDEKWVLKMMSLASNDTIEDRDGEEVISGDPTETAIIRLLQKKGLPKNELDETYPRVHEIPFDSGRKLMTTVHELEDGYISITKGAFDRLPVEFSSITDEVGQKAKAIHDSFANDALRVIAVGYKKYDQLPEDLSPEELESGITFAGIVGMIDPPREESIQAVKEAKSAGIKTIMITGDHAATASAIAKQIGIFEEGDKAITGAELGNLSDKKLKETIRDYSVYARVSPEDKIRIVKAWQSHGDVVAMTGDGVNDAPALKAADVGTAMGITGTEVAKSASDMILTDDKFDTIVHAVEEGRRVYENIKKTVYFLLSCNISEIFIMLIAVIMGWGLPVIAIQLLFVNVVADGIPGFALSREKADPTIMSNEPTAKGESIFAKGGYRNIAIAAITFTVTTLIGFYVGSFIDVDSSITASHAVGQTMAFLILGWSSVLHIFNARSKESIFKVGLTSNSSLFWLALLSIALITLVATVPFLAGIFELVALSTTHWMIAIGLSLAIIVVGELQKFIMNKMNKPF</sequence>
<feature type="transmembrane region" description="Helical" evidence="8">
    <location>
        <begin position="83"/>
        <end position="101"/>
    </location>
</feature>
<keyword evidence="6 8" id="KW-1133">Transmembrane helix</keyword>
<dbReference type="SMART" id="SM00831">
    <property type="entry name" value="Cation_ATPase_N"/>
    <property type="match status" value="1"/>
</dbReference>
<keyword evidence="4" id="KW-0067">ATP-binding</keyword>
<dbReference type="InterPro" id="IPR001757">
    <property type="entry name" value="P_typ_ATPase"/>
</dbReference>
<dbReference type="PRINTS" id="PR00119">
    <property type="entry name" value="CATATPASE"/>
</dbReference>
<dbReference type="SFLD" id="SFLDF00027">
    <property type="entry name" value="p-type_atpase"/>
    <property type="match status" value="1"/>
</dbReference>
<dbReference type="Pfam" id="PF00690">
    <property type="entry name" value="Cation_ATPase_N"/>
    <property type="match status" value="1"/>
</dbReference>
<dbReference type="Gene3D" id="2.70.150.10">
    <property type="entry name" value="Calcium-transporting ATPase, cytoplasmic transduction domain A"/>
    <property type="match status" value="1"/>
</dbReference>
<dbReference type="InterPro" id="IPR008250">
    <property type="entry name" value="ATPase_P-typ_transduc_dom_A_sf"/>
</dbReference>
<dbReference type="SFLD" id="SFLDS00003">
    <property type="entry name" value="Haloacid_Dehalogenase"/>
    <property type="match status" value="1"/>
</dbReference>
<comment type="subcellular location">
    <subcellularLocation>
        <location evidence="1">Membrane</location>
        <topology evidence="1">Multi-pass membrane protein</topology>
    </subcellularLocation>
</comment>
<dbReference type="InterPro" id="IPR036412">
    <property type="entry name" value="HAD-like_sf"/>
</dbReference>
<dbReference type="EMBL" id="WNJQ01000009">
    <property type="protein sequence ID" value="MBC9826051.1"/>
    <property type="molecule type" value="Genomic_DNA"/>
</dbReference>